<evidence type="ECO:0000256" key="1">
    <source>
        <dbReference type="ARBA" id="ARBA00005254"/>
    </source>
</evidence>
<comment type="similarity">
    <text evidence="1 4">Belongs to the enoyl-CoA hydratase/isomerase family.</text>
</comment>
<organism evidence="5 6">
    <name type="scientific">Streptomyces mirabilis</name>
    <dbReference type="NCBI Taxonomy" id="68239"/>
    <lineage>
        <taxon>Bacteria</taxon>
        <taxon>Bacillati</taxon>
        <taxon>Actinomycetota</taxon>
        <taxon>Actinomycetes</taxon>
        <taxon>Kitasatosporales</taxon>
        <taxon>Streptomycetaceae</taxon>
        <taxon>Streptomyces</taxon>
    </lineage>
</organism>
<evidence type="ECO:0000256" key="2">
    <source>
        <dbReference type="ARBA" id="ARBA00023098"/>
    </source>
</evidence>
<keyword evidence="3" id="KW-0456">Lyase</keyword>
<dbReference type="PANTHER" id="PTHR11941:SF169">
    <property type="entry name" value="(7AS)-7A-METHYL-1,5-DIOXO-2,3,5,6,7,7A-HEXAHYDRO-1H-INDENE-CARBOXYL-COA HYDROLASE"/>
    <property type="match status" value="1"/>
</dbReference>
<dbReference type="Gene3D" id="3.90.226.10">
    <property type="entry name" value="2-enoyl-CoA Hydratase, Chain A, domain 1"/>
    <property type="match status" value="1"/>
</dbReference>
<protein>
    <submittedName>
        <fullName evidence="5">Enoyl-CoA hydratase</fullName>
    </submittedName>
</protein>
<sequence length="242" mass="25210">MSDLVLTERVDNVLVATLNRPEARNALSPELIDDLSDVLREADADPGVRAIVLTGAGTVFCAGMDLKAFAKGGGKFDGLVWFFRDGIGTPVIAALNGSALGGGFEMVLACDLVVAAEDAKLGIAEVKRGLFAAGGGTTLAARVPLAVALEMGLTGDPVTAAQAERAGLVNRAVPADRVREEALALAGRIAANGPLGVAMTKKLIRERRWAEPDEVMSVFRSKDAAEGARAFAERRTPVWNGS</sequence>
<dbReference type="RefSeq" id="WP_075029367.1">
    <property type="nucleotide sequence ID" value="NZ_FONR01000009.1"/>
</dbReference>
<evidence type="ECO:0000256" key="3">
    <source>
        <dbReference type="ARBA" id="ARBA00023239"/>
    </source>
</evidence>
<dbReference type="PANTHER" id="PTHR11941">
    <property type="entry name" value="ENOYL-COA HYDRATASE-RELATED"/>
    <property type="match status" value="1"/>
</dbReference>
<dbReference type="InterPro" id="IPR018376">
    <property type="entry name" value="Enoyl-CoA_hyd/isom_CS"/>
</dbReference>
<dbReference type="GO" id="GO:0016829">
    <property type="term" value="F:lyase activity"/>
    <property type="evidence" value="ECO:0007669"/>
    <property type="project" value="UniProtKB-KW"/>
</dbReference>
<dbReference type="InterPro" id="IPR001753">
    <property type="entry name" value="Enoyl-CoA_hydra/iso"/>
</dbReference>
<evidence type="ECO:0000313" key="6">
    <source>
        <dbReference type="Proteomes" id="UP000181942"/>
    </source>
</evidence>
<evidence type="ECO:0000313" key="5">
    <source>
        <dbReference type="EMBL" id="SFF58996.1"/>
    </source>
</evidence>
<dbReference type="GO" id="GO:0006635">
    <property type="term" value="P:fatty acid beta-oxidation"/>
    <property type="evidence" value="ECO:0007669"/>
    <property type="project" value="TreeGrafter"/>
</dbReference>
<dbReference type="Pfam" id="PF00378">
    <property type="entry name" value="ECH_1"/>
    <property type="match status" value="1"/>
</dbReference>
<keyword evidence="2" id="KW-0443">Lipid metabolism</keyword>
<name>A0A1I2K1U7_9ACTN</name>
<dbReference type="InterPro" id="IPR029045">
    <property type="entry name" value="ClpP/crotonase-like_dom_sf"/>
</dbReference>
<dbReference type="OrthoDB" id="9775794at2"/>
<dbReference type="EMBL" id="FONR01000009">
    <property type="protein sequence ID" value="SFF58996.1"/>
    <property type="molecule type" value="Genomic_DNA"/>
</dbReference>
<accession>A0A1I2K1U7</accession>
<dbReference type="Gene3D" id="1.10.12.10">
    <property type="entry name" value="Lyase 2-enoyl-coa Hydratase, Chain A, domain 2"/>
    <property type="match status" value="1"/>
</dbReference>
<reference evidence="5 6" key="1">
    <citation type="submission" date="2016-10" db="EMBL/GenBank/DDBJ databases">
        <authorList>
            <person name="de Groot N.N."/>
        </authorList>
    </citation>
    <scope>NUCLEOTIDE SEQUENCE [LARGE SCALE GENOMIC DNA]</scope>
    <source>
        <strain evidence="5 6">OK461</strain>
    </source>
</reference>
<dbReference type="Proteomes" id="UP000181942">
    <property type="component" value="Unassembled WGS sequence"/>
</dbReference>
<dbReference type="PROSITE" id="PS00166">
    <property type="entry name" value="ENOYL_COA_HYDRATASE"/>
    <property type="match status" value="1"/>
</dbReference>
<evidence type="ECO:0000256" key="4">
    <source>
        <dbReference type="RuleBase" id="RU003707"/>
    </source>
</evidence>
<dbReference type="CDD" id="cd06558">
    <property type="entry name" value="crotonase-like"/>
    <property type="match status" value="1"/>
</dbReference>
<dbReference type="AlphaFoldDB" id="A0A1I2K1U7"/>
<gene>
    <name evidence="5" type="ORF">SAMN02787118_10981</name>
</gene>
<dbReference type="SUPFAM" id="SSF52096">
    <property type="entry name" value="ClpP/crotonase"/>
    <property type="match status" value="1"/>
</dbReference>
<proteinExistence type="inferred from homology"/>
<dbReference type="InterPro" id="IPR014748">
    <property type="entry name" value="Enoyl-CoA_hydra_C"/>
</dbReference>